<keyword evidence="2 6" id="KW-0812">Transmembrane</keyword>
<dbReference type="InterPro" id="IPR023271">
    <property type="entry name" value="Aquaporin-like"/>
</dbReference>
<feature type="transmembrane region" description="Helical" evidence="6">
    <location>
        <begin position="100"/>
        <end position="118"/>
    </location>
</feature>
<protein>
    <submittedName>
        <fullName evidence="7">Formate/nitrite transporter family protein</fullName>
    </submittedName>
</protein>
<dbReference type="AlphaFoldDB" id="A0A6M8HNF1"/>
<evidence type="ECO:0000256" key="4">
    <source>
        <dbReference type="ARBA" id="ARBA00023136"/>
    </source>
</evidence>
<dbReference type="Proteomes" id="UP000500767">
    <property type="component" value="Chromosome"/>
</dbReference>
<dbReference type="Gene3D" id="1.20.1080.10">
    <property type="entry name" value="Glycerol uptake facilitator protein"/>
    <property type="match status" value="1"/>
</dbReference>
<keyword evidence="4 6" id="KW-0472">Membrane</keyword>
<feature type="region of interest" description="Disordered" evidence="5">
    <location>
        <begin position="1"/>
        <end position="25"/>
    </location>
</feature>
<feature type="transmembrane region" description="Helical" evidence="6">
    <location>
        <begin position="139"/>
        <end position="168"/>
    </location>
</feature>
<evidence type="ECO:0000256" key="2">
    <source>
        <dbReference type="ARBA" id="ARBA00022692"/>
    </source>
</evidence>
<dbReference type="PANTHER" id="PTHR30520">
    <property type="entry name" value="FORMATE TRANSPORTER-RELATED"/>
    <property type="match status" value="1"/>
</dbReference>
<dbReference type="Pfam" id="PF01226">
    <property type="entry name" value="Form_Nir_trans"/>
    <property type="match status" value="1"/>
</dbReference>
<accession>A0A6M8HNF1</accession>
<evidence type="ECO:0000256" key="3">
    <source>
        <dbReference type="ARBA" id="ARBA00022989"/>
    </source>
</evidence>
<dbReference type="InterPro" id="IPR000292">
    <property type="entry name" value="For/NO2_transpt"/>
</dbReference>
<evidence type="ECO:0000313" key="7">
    <source>
        <dbReference type="EMBL" id="QKE89953.1"/>
    </source>
</evidence>
<feature type="transmembrane region" description="Helical" evidence="6">
    <location>
        <begin position="188"/>
        <end position="209"/>
    </location>
</feature>
<evidence type="ECO:0000256" key="6">
    <source>
        <dbReference type="SAM" id="Phobius"/>
    </source>
</evidence>
<dbReference type="PANTHER" id="PTHR30520:SF2">
    <property type="entry name" value="INNER MEMBRANE PROTEIN YFDC"/>
    <property type="match status" value="1"/>
</dbReference>
<feature type="transmembrane region" description="Helical" evidence="6">
    <location>
        <begin position="60"/>
        <end position="80"/>
    </location>
</feature>
<proteinExistence type="predicted"/>
<dbReference type="GO" id="GO:0015499">
    <property type="term" value="F:formate transmembrane transporter activity"/>
    <property type="evidence" value="ECO:0007669"/>
    <property type="project" value="TreeGrafter"/>
</dbReference>
<dbReference type="GO" id="GO:0005886">
    <property type="term" value="C:plasma membrane"/>
    <property type="evidence" value="ECO:0007669"/>
    <property type="project" value="TreeGrafter"/>
</dbReference>
<evidence type="ECO:0000256" key="1">
    <source>
        <dbReference type="ARBA" id="ARBA00004141"/>
    </source>
</evidence>
<sequence>MSQSEDDQAEPSGHALSDASSLSAVSEPERKIIEAHSRPNAALIHETIRAEGESELSRPVTALLLSGLAAGLAMGFSLIAEGVLRAHLPDAPWRDLVAKFGYTIGFLIVVLGRQQLFTENTLTPVLPLLYNRDLRTLGLVVRLWALVLAANLAGTWAISAVLAGTSLFPPEVKEAFLAISRHVVEGSFWITTMRGIFAGWLIALMVWLIPGAGQSRSAVIVLLTWLVTVAGFAHIVVGSVDASFLVLSDQASITDYLWRFFTPTLLGNVVGGVALVAALNSGQVASAVQD</sequence>
<dbReference type="EMBL" id="CP053708">
    <property type="protein sequence ID" value="QKE89953.1"/>
    <property type="molecule type" value="Genomic_DNA"/>
</dbReference>
<gene>
    <name evidence="7" type="ORF">HN018_07760</name>
</gene>
<organism evidence="7 8">
    <name type="scientific">Lichenicola cladoniae</name>
    <dbReference type="NCBI Taxonomy" id="1484109"/>
    <lineage>
        <taxon>Bacteria</taxon>
        <taxon>Pseudomonadati</taxon>
        <taxon>Pseudomonadota</taxon>
        <taxon>Alphaproteobacteria</taxon>
        <taxon>Acetobacterales</taxon>
        <taxon>Acetobacteraceae</taxon>
        <taxon>Lichenicola</taxon>
    </lineage>
</organism>
<reference evidence="7 8" key="1">
    <citation type="journal article" date="2014" name="World J. Microbiol. Biotechnol.">
        <title>Biodiversity and physiological characteristics of Antarctic and Arctic lichens-associated bacteria.</title>
        <authorList>
            <person name="Lee Y.M."/>
            <person name="Kim E.H."/>
            <person name="Lee H.K."/>
            <person name="Hong S.G."/>
        </authorList>
    </citation>
    <scope>NUCLEOTIDE SEQUENCE [LARGE SCALE GENOMIC DNA]</scope>
    <source>
        <strain evidence="7 8">PAMC 26569</strain>
    </source>
</reference>
<dbReference type="RefSeq" id="WP_171835077.1">
    <property type="nucleotide sequence ID" value="NZ_CP053708.1"/>
</dbReference>
<dbReference type="KEGG" id="lck:HN018_07760"/>
<evidence type="ECO:0000256" key="5">
    <source>
        <dbReference type="SAM" id="MobiDB-lite"/>
    </source>
</evidence>
<feature type="compositionally biased region" description="Low complexity" evidence="5">
    <location>
        <begin position="12"/>
        <end position="25"/>
    </location>
</feature>
<keyword evidence="8" id="KW-1185">Reference proteome</keyword>
<feature type="transmembrane region" description="Helical" evidence="6">
    <location>
        <begin position="257"/>
        <end position="279"/>
    </location>
</feature>
<feature type="transmembrane region" description="Helical" evidence="6">
    <location>
        <begin position="218"/>
        <end position="237"/>
    </location>
</feature>
<keyword evidence="3 6" id="KW-1133">Transmembrane helix</keyword>
<evidence type="ECO:0000313" key="8">
    <source>
        <dbReference type="Proteomes" id="UP000500767"/>
    </source>
</evidence>
<name>A0A6M8HNF1_9PROT</name>
<comment type="subcellular location">
    <subcellularLocation>
        <location evidence="1">Membrane</location>
        <topology evidence="1">Multi-pass membrane protein</topology>
    </subcellularLocation>
</comment>